<proteinExistence type="predicted"/>
<dbReference type="RefSeq" id="WP_382410075.1">
    <property type="nucleotide sequence ID" value="NZ_JBHSGU010000014.1"/>
</dbReference>
<name>A0ABV9M0C4_9ALTE</name>
<dbReference type="EMBL" id="JBHSGU010000014">
    <property type="protein sequence ID" value="MFC4701519.1"/>
    <property type="molecule type" value="Genomic_DNA"/>
</dbReference>
<gene>
    <name evidence="1" type="ORF">ACFO4O_15260</name>
</gene>
<organism evidence="1 2">
    <name type="scientific">Glaciecola siphonariae</name>
    <dbReference type="NCBI Taxonomy" id="521012"/>
    <lineage>
        <taxon>Bacteria</taxon>
        <taxon>Pseudomonadati</taxon>
        <taxon>Pseudomonadota</taxon>
        <taxon>Gammaproteobacteria</taxon>
        <taxon>Alteromonadales</taxon>
        <taxon>Alteromonadaceae</taxon>
        <taxon>Glaciecola</taxon>
    </lineage>
</organism>
<comment type="caution">
    <text evidence="1">The sequence shown here is derived from an EMBL/GenBank/DDBJ whole genome shotgun (WGS) entry which is preliminary data.</text>
</comment>
<accession>A0ABV9M0C4</accession>
<keyword evidence="2" id="KW-1185">Reference proteome</keyword>
<evidence type="ECO:0000313" key="2">
    <source>
        <dbReference type="Proteomes" id="UP001595897"/>
    </source>
</evidence>
<protein>
    <submittedName>
        <fullName evidence="1">Uncharacterized protein</fullName>
    </submittedName>
</protein>
<reference evidence="2" key="1">
    <citation type="journal article" date="2019" name="Int. J. Syst. Evol. Microbiol.">
        <title>The Global Catalogue of Microorganisms (GCM) 10K type strain sequencing project: providing services to taxonomists for standard genome sequencing and annotation.</title>
        <authorList>
            <consortium name="The Broad Institute Genomics Platform"/>
            <consortium name="The Broad Institute Genome Sequencing Center for Infectious Disease"/>
            <person name="Wu L."/>
            <person name="Ma J."/>
        </authorList>
    </citation>
    <scope>NUCLEOTIDE SEQUENCE [LARGE SCALE GENOMIC DNA]</scope>
    <source>
        <strain evidence="2">KACC 12507</strain>
    </source>
</reference>
<evidence type="ECO:0000313" key="1">
    <source>
        <dbReference type="EMBL" id="MFC4701519.1"/>
    </source>
</evidence>
<sequence length="59" mass="6856">MDRKYAGMTVNERLYVAGLFDQFDRAVSDKDRDKVREILIKVELDDNSIIPILKELGLE</sequence>
<dbReference type="Proteomes" id="UP001595897">
    <property type="component" value="Unassembled WGS sequence"/>
</dbReference>